<feature type="chain" id="PRO_5047448303" evidence="1">
    <location>
        <begin position="29"/>
        <end position="76"/>
    </location>
</feature>
<comment type="caution">
    <text evidence="2">The sequence shown here is derived from an EMBL/GenBank/DDBJ whole genome shotgun (WGS) entry which is preliminary data.</text>
</comment>
<sequence>MKKFNSMGATTILVFCTLMVVSTAPASAVDLEALNTPISIHGFGHQGYLMPTGNKFLGADKQCQFIVDVPAEGITD</sequence>
<gene>
    <name evidence="2" type="ORF">KI810_05505</name>
</gene>
<evidence type="ECO:0000313" key="3">
    <source>
        <dbReference type="Proteomes" id="UP000756860"/>
    </source>
</evidence>
<evidence type="ECO:0000256" key="1">
    <source>
        <dbReference type="SAM" id="SignalP"/>
    </source>
</evidence>
<keyword evidence="3" id="KW-1185">Reference proteome</keyword>
<proteinExistence type="predicted"/>
<evidence type="ECO:0000313" key="2">
    <source>
        <dbReference type="EMBL" id="MBT0652502.1"/>
    </source>
</evidence>
<protein>
    <submittedName>
        <fullName evidence="2">Uncharacterized protein</fullName>
    </submittedName>
</protein>
<accession>A0ABS5SD07</accession>
<name>A0ABS5SD07_9BACT</name>
<feature type="signal peptide" evidence="1">
    <location>
        <begin position="1"/>
        <end position="28"/>
    </location>
</feature>
<keyword evidence="1" id="KW-0732">Signal</keyword>
<dbReference type="Proteomes" id="UP000756860">
    <property type="component" value="Unassembled WGS sequence"/>
</dbReference>
<reference evidence="2 3" key="1">
    <citation type="submission" date="2021-05" db="EMBL/GenBank/DDBJ databases">
        <title>The draft genome of Geobacter luticola JCM 17780.</title>
        <authorList>
            <person name="Xu Z."/>
            <person name="Masuda Y."/>
            <person name="Itoh H."/>
            <person name="Senoo K."/>
        </authorList>
    </citation>
    <scope>NUCLEOTIDE SEQUENCE [LARGE SCALE GENOMIC DNA]</scope>
    <source>
        <strain evidence="2 3">JCM 17780</strain>
    </source>
</reference>
<dbReference type="RefSeq" id="WP_214174444.1">
    <property type="nucleotide sequence ID" value="NZ_JAHCVK010000001.1"/>
</dbReference>
<dbReference type="EMBL" id="JAHCVK010000001">
    <property type="protein sequence ID" value="MBT0652502.1"/>
    <property type="molecule type" value="Genomic_DNA"/>
</dbReference>
<organism evidence="2 3">
    <name type="scientific">Geomobilimonas luticola</name>
    <dbReference type="NCBI Taxonomy" id="1114878"/>
    <lineage>
        <taxon>Bacteria</taxon>
        <taxon>Pseudomonadati</taxon>
        <taxon>Thermodesulfobacteriota</taxon>
        <taxon>Desulfuromonadia</taxon>
        <taxon>Geobacterales</taxon>
        <taxon>Geobacteraceae</taxon>
        <taxon>Geomobilimonas</taxon>
    </lineage>
</organism>